<comment type="caution">
    <text evidence="2">The sequence shown here is derived from an EMBL/GenBank/DDBJ whole genome shotgun (WGS) entry which is preliminary data.</text>
</comment>
<dbReference type="EMBL" id="VIGV01000002">
    <property type="protein sequence ID" value="TWS25399.1"/>
    <property type="molecule type" value="Genomic_DNA"/>
</dbReference>
<evidence type="ECO:0000313" key="3">
    <source>
        <dbReference type="Proteomes" id="UP000319792"/>
    </source>
</evidence>
<name>A0A5C5RQN7_9ACTN</name>
<dbReference type="Proteomes" id="UP000319792">
    <property type="component" value="Unassembled WGS sequence"/>
</dbReference>
<sequence>MLTNHEIANAQPDGPFRWPDTAIVFSDTWTQWWAWQRAGAPADRWEQFRAAPPQAGPASLCRRGIDFKGSDVRGLDDGDEGGGGTSERLPWPVGDEPDPDGPEFGA</sequence>
<gene>
    <name evidence="2" type="ORF">FK268_09430</name>
</gene>
<reference evidence="2 3" key="2">
    <citation type="submission" date="2019-08" db="EMBL/GenBank/DDBJ databases">
        <title>Tsukamurella conjunctivitidis sp. nov., Tsukamurella assacharolytica sp. nov. and Tsukamurella sputae sp. nov. isolated from patients with conjunctivitis, bacteraemia (lymphoma) and respiratory infection (sputum) in Hong Kong.</title>
        <authorList>
            <person name="Fok K.M.N."/>
            <person name="Fong J.Y.H."/>
        </authorList>
    </citation>
    <scope>NUCLEOTIDE SEQUENCE [LARGE SCALE GENOMIC DNA]</scope>
    <source>
        <strain evidence="2 3">HKU70</strain>
    </source>
</reference>
<proteinExistence type="predicted"/>
<dbReference type="OrthoDB" id="4556508at2"/>
<evidence type="ECO:0000313" key="2">
    <source>
        <dbReference type="EMBL" id="TWS25399.1"/>
    </source>
</evidence>
<feature type="compositionally biased region" description="Acidic residues" evidence="1">
    <location>
        <begin position="95"/>
        <end position="106"/>
    </location>
</feature>
<organism evidence="2 3">
    <name type="scientific">Tsukamurella sputi</name>
    <dbReference type="NCBI Taxonomy" id="2591848"/>
    <lineage>
        <taxon>Bacteria</taxon>
        <taxon>Bacillati</taxon>
        <taxon>Actinomycetota</taxon>
        <taxon>Actinomycetes</taxon>
        <taxon>Mycobacteriales</taxon>
        <taxon>Tsukamurellaceae</taxon>
        <taxon>Tsukamurella</taxon>
    </lineage>
</organism>
<dbReference type="RefSeq" id="WP_146433353.1">
    <property type="nucleotide sequence ID" value="NZ_VIGV01000002.1"/>
</dbReference>
<accession>A0A5C5RQN7</accession>
<feature type="region of interest" description="Disordered" evidence="1">
    <location>
        <begin position="69"/>
        <end position="106"/>
    </location>
</feature>
<protein>
    <submittedName>
        <fullName evidence="2">Uncharacterized protein</fullName>
    </submittedName>
</protein>
<dbReference type="AlphaFoldDB" id="A0A5C5RQN7"/>
<reference evidence="2 3" key="1">
    <citation type="submission" date="2019-06" db="EMBL/GenBank/DDBJ databases">
        <authorList>
            <person name="Teng J.L.L."/>
            <person name="Lee H.H."/>
            <person name="Lau S.K.P."/>
            <person name="Woo P.C.Y."/>
        </authorList>
    </citation>
    <scope>NUCLEOTIDE SEQUENCE [LARGE SCALE GENOMIC DNA]</scope>
    <source>
        <strain evidence="2 3">HKU70</strain>
    </source>
</reference>
<keyword evidence="3" id="KW-1185">Reference proteome</keyword>
<evidence type="ECO:0000256" key="1">
    <source>
        <dbReference type="SAM" id="MobiDB-lite"/>
    </source>
</evidence>